<proteinExistence type="predicted"/>
<comment type="caution">
    <text evidence="1">The sequence shown here is derived from an EMBL/GenBank/DDBJ whole genome shotgun (WGS) entry which is preliminary data.</text>
</comment>
<dbReference type="RefSeq" id="WP_200254563.1">
    <property type="nucleotide sequence ID" value="NZ_JAENIQ020000004.1"/>
</dbReference>
<organism evidence="1 2">
    <name type="scientific">Corynebacterium pygosceleis</name>
    <dbReference type="NCBI Taxonomy" id="2800406"/>
    <lineage>
        <taxon>Bacteria</taxon>
        <taxon>Bacillati</taxon>
        <taxon>Actinomycetota</taxon>
        <taxon>Actinomycetes</taxon>
        <taxon>Mycobacteriales</taxon>
        <taxon>Corynebacteriaceae</taxon>
        <taxon>Corynebacterium</taxon>
    </lineage>
</organism>
<evidence type="ECO:0000313" key="1">
    <source>
        <dbReference type="EMBL" id="MCX7468989.1"/>
    </source>
</evidence>
<gene>
    <name evidence="1" type="ORF">OS129_08900</name>
</gene>
<name>A0A9Q4C8S1_9CORY</name>
<dbReference type="AlphaFoldDB" id="A0A9Q4C8S1"/>
<reference evidence="1" key="1">
    <citation type="submission" date="2022-11" db="EMBL/GenBank/DDBJ databases">
        <title>Corynebacterium sp. isolated from Penguins.</title>
        <authorList>
            <person name="Sedlar K."/>
            <person name="Svec P."/>
        </authorList>
    </citation>
    <scope>NUCLEOTIDE SEQUENCE</scope>
    <source>
        <strain evidence="1">P7374</strain>
    </source>
</reference>
<dbReference type="EMBL" id="JAPMKU010000004">
    <property type="protein sequence ID" value="MCX7468989.1"/>
    <property type="molecule type" value="Genomic_DNA"/>
</dbReference>
<protein>
    <submittedName>
        <fullName evidence="1">Uncharacterized protein</fullName>
    </submittedName>
</protein>
<accession>A0A9Q4C8S1</accession>
<dbReference type="Proteomes" id="UP001071478">
    <property type="component" value="Unassembled WGS sequence"/>
</dbReference>
<evidence type="ECO:0000313" key="2">
    <source>
        <dbReference type="Proteomes" id="UP001071478"/>
    </source>
</evidence>
<sequence length="86" mass="9293">MNRIMFSGDAVRPLLSRESPRTVFPELPPGSRTGATLSRLVFSWSALLDRTDTQIGDIRSGVRHLATRLRAADGDVAGDLRGDDGA</sequence>